<feature type="transmembrane region" description="Helical" evidence="5">
    <location>
        <begin position="358"/>
        <end position="377"/>
    </location>
</feature>
<dbReference type="Gene3D" id="1.20.1250.20">
    <property type="entry name" value="MFS general substrate transporter like domains"/>
    <property type="match status" value="1"/>
</dbReference>
<sequence length="543" mass="62239">MGKLTEFLMKAPPPPAGMGFAMPMMKGWVPRKLQPWIYVLTALCFQFSGGIYLGALDEIRGTTNFMIEDVMFLLYATLAGMAVWFPMLFRMKFRFTNQQLLCTSAIVMGICNVITMHSQSMPVLMVACFIAGIAKIQGTFECMSNIQLWITPKRDFAVFFPVLHIILLTAIEGGGWLAAWMGHHFTWQMMHTFTVGTMSFVLLTQMVLCRPFCPMPNRFSLKGTDWQGALLICVTMLLFSYIFVYGDHYRWFANRYIRMVGAFALIFAGLTLYRLIHNRYPYVELRLLKCRNVVPILIVTILAELAFGAEHTLEEILYTEVVGLEELTKESQYMWALPGMFLGIALDLYWLKVQKWKIWKLIGIAFLSISAYALLMYSTLGMAVNIEQYQLSIMLRGFGYGVLAPTLMWALDESVPSLEMFFMGLFVFNIPHMYLGGAMGYGFYTTIFSHFLNEDMMNYGRQLTLTNLDLSQFDFGAFMGNSYLHSMMLVAIKQVYGYVIWFALLLASIFLLCDIPAVRTNIRKVPLWPVWAIEYLARKHKNA</sequence>
<organism evidence="6 7">
    <name type="scientific">Xylanibacter ruminicola</name>
    <name type="common">Prevotella ruminicola</name>
    <dbReference type="NCBI Taxonomy" id="839"/>
    <lineage>
        <taxon>Bacteria</taxon>
        <taxon>Pseudomonadati</taxon>
        <taxon>Bacteroidota</taxon>
        <taxon>Bacteroidia</taxon>
        <taxon>Bacteroidales</taxon>
        <taxon>Prevotellaceae</taxon>
        <taxon>Xylanibacter</taxon>
    </lineage>
</organism>
<feature type="transmembrane region" description="Helical" evidence="5">
    <location>
        <begin position="100"/>
        <end position="117"/>
    </location>
</feature>
<feature type="transmembrane region" description="Helical" evidence="5">
    <location>
        <begin position="70"/>
        <end position="88"/>
    </location>
</feature>
<feature type="transmembrane region" description="Helical" evidence="5">
    <location>
        <begin position="256"/>
        <end position="273"/>
    </location>
</feature>
<evidence type="ECO:0000256" key="2">
    <source>
        <dbReference type="ARBA" id="ARBA00022692"/>
    </source>
</evidence>
<dbReference type="AlphaFoldDB" id="A0A1H4DFG3"/>
<keyword evidence="4 5" id="KW-0472">Membrane</keyword>
<dbReference type="OrthoDB" id="1404010at2"/>
<feature type="transmembrane region" description="Helical" evidence="5">
    <location>
        <begin position="156"/>
        <end position="179"/>
    </location>
</feature>
<feature type="transmembrane region" description="Helical" evidence="5">
    <location>
        <begin position="35"/>
        <end position="55"/>
    </location>
</feature>
<evidence type="ECO:0000256" key="5">
    <source>
        <dbReference type="SAM" id="Phobius"/>
    </source>
</evidence>
<accession>A0A1H4DFG3</accession>
<evidence type="ECO:0008006" key="8">
    <source>
        <dbReference type="Google" id="ProtNLM"/>
    </source>
</evidence>
<dbReference type="Proteomes" id="UP000182257">
    <property type="component" value="Unassembled WGS sequence"/>
</dbReference>
<reference evidence="6 7" key="1">
    <citation type="submission" date="2016-10" db="EMBL/GenBank/DDBJ databases">
        <authorList>
            <person name="de Groot N.N."/>
        </authorList>
    </citation>
    <scope>NUCLEOTIDE SEQUENCE [LARGE SCALE GENOMIC DNA]</scope>
    <source>
        <strain evidence="6 7">D31d</strain>
    </source>
</reference>
<evidence type="ECO:0000313" key="6">
    <source>
        <dbReference type="EMBL" id="SEA71491.1"/>
    </source>
</evidence>
<feature type="transmembrane region" description="Helical" evidence="5">
    <location>
        <begin position="421"/>
        <end position="444"/>
    </location>
</feature>
<evidence type="ECO:0000256" key="1">
    <source>
        <dbReference type="ARBA" id="ARBA00004141"/>
    </source>
</evidence>
<name>A0A1H4DFG3_XYLRU</name>
<gene>
    <name evidence="6" type="ORF">SAMN05216462_2292</name>
</gene>
<protein>
    <recommendedName>
        <fullName evidence="8">Major Facilitator Superfamily protein</fullName>
    </recommendedName>
</protein>
<dbReference type="SUPFAM" id="SSF103473">
    <property type="entry name" value="MFS general substrate transporter"/>
    <property type="match status" value="1"/>
</dbReference>
<dbReference type="RefSeq" id="WP_074761643.1">
    <property type="nucleotide sequence ID" value="NZ_FNRF01000004.1"/>
</dbReference>
<comment type="subcellular location">
    <subcellularLocation>
        <location evidence="1">Membrane</location>
        <topology evidence="1">Multi-pass membrane protein</topology>
    </subcellularLocation>
</comment>
<evidence type="ECO:0000256" key="3">
    <source>
        <dbReference type="ARBA" id="ARBA00022989"/>
    </source>
</evidence>
<keyword evidence="2 5" id="KW-0812">Transmembrane</keyword>
<feature type="transmembrane region" description="Helical" evidence="5">
    <location>
        <begin position="123"/>
        <end position="144"/>
    </location>
</feature>
<evidence type="ECO:0000256" key="4">
    <source>
        <dbReference type="ARBA" id="ARBA00023136"/>
    </source>
</evidence>
<keyword evidence="3 5" id="KW-1133">Transmembrane helix</keyword>
<feature type="transmembrane region" description="Helical" evidence="5">
    <location>
        <begin position="293"/>
        <end position="313"/>
    </location>
</feature>
<feature type="transmembrane region" description="Helical" evidence="5">
    <location>
        <begin position="495"/>
        <end position="513"/>
    </location>
</feature>
<feature type="transmembrane region" description="Helical" evidence="5">
    <location>
        <begin position="185"/>
        <end position="208"/>
    </location>
</feature>
<dbReference type="GO" id="GO:0005886">
    <property type="term" value="C:plasma membrane"/>
    <property type="evidence" value="ECO:0007669"/>
    <property type="project" value="TreeGrafter"/>
</dbReference>
<dbReference type="PANTHER" id="PTHR23501">
    <property type="entry name" value="MAJOR FACILITATOR SUPERFAMILY"/>
    <property type="match status" value="1"/>
</dbReference>
<proteinExistence type="predicted"/>
<feature type="transmembrane region" description="Helical" evidence="5">
    <location>
        <begin position="333"/>
        <end position="351"/>
    </location>
</feature>
<evidence type="ECO:0000313" key="7">
    <source>
        <dbReference type="Proteomes" id="UP000182257"/>
    </source>
</evidence>
<dbReference type="EMBL" id="FNRF01000004">
    <property type="protein sequence ID" value="SEA71491.1"/>
    <property type="molecule type" value="Genomic_DNA"/>
</dbReference>
<dbReference type="InterPro" id="IPR036259">
    <property type="entry name" value="MFS_trans_sf"/>
</dbReference>
<dbReference type="GO" id="GO:0022857">
    <property type="term" value="F:transmembrane transporter activity"/>
    <property type="evidence" value="ECO:0007669"/>
    <property type="project" value="TreeGrafter"/>
</dbReference>
<feature type="transmembrane region" description="Helical" evidence="5">
    <location>
        <begin position="228"/>
        <end position="244"/>
    </location>
</feature>